<dbReference type="SUPFAM" id="SSF55909">
    <property type="entry name" value="Pentein"/>
    <property type="match status" value="1"/>
</dbReference>
<protein>
    <recommendedName>
        <fullName evidence="3">Amidinotransferase</fullName>
    </recommendedName>
</protein>
<keyword evidence="1" id="KW-1185">Reference proteome</keyword>
<dbReference type="GO" id="GO:0019546">
    <property type="term" value="P:L-arginine deiminase pathway"/>
    <property type="evidence" value="ECO:0007669"/>
    <property type="project" value="TreeGrafter"/>
</dbReference>
<dbReference type="Gene3D" id="3.75.10.10">
    <property type="entry name" value="L-arginine/glycine Amidinotransferase, Chain A"/>
    <property type="match status" value="1"/>
</dbReference>
<dbReference type="Pfam" id="PF19420">
    <property type="entry name" value="DDAH_eukar"/>
    <property type="match status" value="1"/>
</dbReference>
<evidence type="ECO:0000313" key="2">
    <source>
        <dbReference type="WBParaSite" id="MBELARI_LOCUS1585"/>
    </source>
</evidence>
<evidence type="ECO:0000313" key="1">
    <source>
        <dbReference type="Proteomes" id="UP000887575"/>
    </source>
</evidence>
<dbReference type="AlphaFoldDB" id="A0AAF3EQ98"/>
<name>A0AAF3EQ98_9BILA</name>
<dbReference type="GO" id="GO:0016990">
    <property type="term" value="F:arginine deiminase activity"/>
    <property type="evidence" value="ECO:0007669"/>
    <property type="project" value="TreeGrafter"/>
</dbReference>
<sequence>MSWHVTEINKELISARAAAHQMASSIAKAMETPLKRIMMCRPTHFTVSYAINPWMDMRRGVNKPKALQQWDELKHVLTQAGAKVEVMEPQTGSENLPDMVFTANAAVIRGKKAYLANFHHAERKGERFHNKIFLESLGYKCVGSETIPFEGAGDALWAGKNLSTLLVGVGPRTDPNVLPDLRREFDEENVRIVGCNLIDARFYHIDTGFCPLNEEVAMWFPHAFDGVSQWHIKSTTNTIEIDDKEAKNFACNAVVVGKTVVMNRGSERIANTLHRIGFEVAQVDMSEFIKAGGSSKCCTLAL</sequence>
<dbReference type="PANTHER" id="PTHR47271">
    <property type="entry name" value="ARGININE DEIMINASE"/>
    <property type="match status" value="1"/>
</dbReference>
<organism evidence="1 2">
    <name type="scientific">Mesorhabditis belari</name>
    <dbReference type="NCBI Taxonomy" id="2138241"/>
    <lineage>
        <taxon>Eukaryota</taxon>
        <taxon>Metazoa</taxon>
        <taxon>Ecdysozoa</taxon>
        <taxon>Nematoda</taxon>
        <taxon>Chromadorea</taxon>
        <taxon>Rhabditida</taxon>
        <taxon>Rhabditina</taxon>
        <taxon>Rhabditomorpha</taxon>
        <taxon>Rhabditoidea</taxon>
        <taxon>Rhabditidae</taxon>
        <taxon>Mesorhabditinae</taxon>
        <taxon>Mesorhabditis</taxon>
    </lineage>
</organism>
<dbReference type="Proteomes" id="UP000887575">
    <property type="component" value="Unassembled WGS sequence"/>
</dbReference>
<accession>A0AAF3EQ98</accession>
<dbReference type="WBParaSite" id="MBELARI_LOCUS1585">
    <property type="protein sequence ID" value="MBELARI_LOCUS1585"/>
    <property type="gene ID" value="MBELARI_LOCUS1585"/>
</dbReference>
<dbReference type="PANTHER" id="PTHR47271:SF2">
    <property type="entry name" value="ARGININE DEIMINASE"/>
    <property type="match status" value="1"/>
</dbReference>
<proteinExistence type="predicted"/>
<evidence type="ECO:0008006" key="3">
    <source>
        <dbReference type="Google" id="ProtNLM"/>
    </source>
</evidence>
<reference evidence="2" key="1">
    <citation type="submission" date="2024-02" db="UniProtKB">
        <authorList>
            <consortium name="WormBaseParasite"/>
        </authorList>
    </citation>
    <scope>IDENTIFICATION</scope>
</reference>